<dbReference type="EMBL" id="JBDFQZ010000014">
    <property type="protein sequence ID" value="KAK9666874.1"/>
    <property type="molecule type" value="Genomic_DNA"/>
</dbReference>
<dbReference type="InterPro" id="IPR013525">
    <property type="entry name" value="ABC2_TM"/>
</dbReference>
<keyword evidence="4 6" id="KW-1133">Transmembrane helix</keyword>
<dbReference type="EMBL" id="JBDFQZ010000014">
    <property type="protein sequence ID" value="KAK9666873.1"/>
    <property type="molecule type" value="Genomic_DNA"/>
</dbReference>
<dbReference type="GO" id="GO:0005886">
    <property type="term" value="C:plasma membrane"/>
    <property type="evidence" value="ECO:0007669"/>
    <property type="project" value="UniProtKB-ARBA"/>
</dbReference>
<keyword evidence="9" id="KW-1185">Reference proteome</keyword>
<comment type="subcellular location">
    <subcellularLocation>
        <location evidence="1">Membrane</location>
        <topology evidence="1">Multi-pass membrane protein</topology>
    </subcellularLocation>
</comment>
<evidence type="ECO:0000313" key="8">
    <source>
        <dbReference type="EMBL" id="KAK9666873.1"/>
    </source>
</evidence>
<proteinExistence type="predicted"/>
<dbReference type="PANTHER" id="PTHR19241">
    <property type="entry name" value="ATP-BINDING CASSETTE TRANSPORTER"/>
    <property type="match status" value="1"/>
</dbReference>
<keyword evidence="3 6" id="KW-0812">Transmembrane</keyword>
<sequence length="96" mass="10830">MTAEDYGSIKICLFGFFRQTLLYCGVHLTSMSSFRLLASLFQTAVASTFASVILLLFVFIFSGFIVPRSSVHVWLNWVFWTTPLTYGEIGLSVNVF</sequence>
<accession>A0AAW1GPT6</accession>
<dbReference type="Proteomes" id="UP001443914">
    <property type="component" value="Unassembled WGS sequence"/>
</dbReference>
<evidence type="ECO:0000259" key="7">
    <source>
        <dbReference type="Pfam" id="PF01061"/>
    </source>
</evidence>
<evidence type="ECO:0000256" key="6">
    <source>
        <dbReference type="SAM" id="Phobius"/>
    </source>
</evidence>
<dbReference type="GO" id="GO:0140359">
    <property type="term" value="F:ABC-type transporter activity"/>
    <property type="evidence" value="ECO:0007669"/>
    <property type="project" value="InterPro"/>
</dbReference>
<evidence type="ECO:0000256" key="1">
    <source>
        <dbReference type="ARBA" id="ARBA00004141"/>
    </source>
</evidence>
<reference evidence="8 9" key="1">
    <citation type="submission" date="2024-03" db="EMBL/GenBank/DDBJ databases">
        <title>WGS assembly of Saponaria officinalis var. Norfolk2.</title>
        <authorList>
            <person name="Jenkins J."/>
            <person name="Shu S."/>
            <person name="Grimwood J."/>
            <person name="Barry K."/>
            <person name="Goodstein D."/>
            <person name="Schmutz J."/>
            <person name="Leebens-Mack J."/>
            <person name="Osbourn A."/>
        </authorList>
    </citation>
    <scope>NUCLEOTIDE SEQUENCE [LARGE SCALE GENOMIC DNA]</scope>
    <source>
        <strain evidence="9">cv. Norfolk2</strain>
        <strain evidence="8">JIC</strain>
        <tissue evidence="8">Leaf</tissue>
    </source>
</reference>
<dbReference type="AlphaFoldDB" id="A0AAW1GPT6"/>
<keyword evidence="5 6" id="KW-0472">Membrane</keyword>
<organism evidence="8 9">
    <name type="scientific">Saponaria officinalis</name>
    <name type="common">Common soapwort</name>
    <name type="synonym">Lychnis saponaria</name>
    <dbReference type="NCBI Taxonomy" id="3572"/>
    <lineage>
        <taxon>Eukaryota</taxon>
        <taxon>Viridiplantae</taxon>
        <taxon>Streptophyta</taxon>
        <taxon>Embryophyta</taxon>
        <taxon>Tracheophyta</taxon>
        <taxon>Spermatophyta</taxon>
        <taxon>Magnoliopsida</taxon>
        <taxon>eudicotyledons</taxon>
        <taxon>Gunneridae</taxon>
        <taxon>Pentapetalae</taxon>
        <taxon>Caryophyllales</taxon>
        <taxon>Caryophyllaceae</taxon>
        <taxon>Caryophylleae</taxon>
        <taxon>Saponaria</taxon>
    </lineage>
</organism>
<evidence type="ECO:0000256" key="2">
    <source>
        <dbReference type="ARBA" id="ARBA00022448"/>
    </source>
</evidence>
<evidence type="ECO:0000256" key="4">
    <source>
        <dbReference type="ARBA" id="ARBA00022989"/>
    </source>
</evidence>
<evidence type="ECO:0000256" key="5">
    <source>
        <dbReference type="ARBA" id="ARBA00023136"/>
    </source>
</evidence>
<evidence type="ECO:0000256" key="3">
    <source>
        <dbReference type="ARBA" id="ARBA00022692"/>
    </source>
</evidence>
<evidence type="ECO:0000313" key="9">
    <source>
        <dbReference type="Proteomes" id="UP001443914"/>
    </source>
</evidence>
<keyword evidence="2" id="KW-0813">Transport</keyword>
<feature type="transmembrane region" description="Helical" evidence="6">
    <location>
        <begin position="44"/>
        <end position="66"/>
    </location>
</feature>
<comment type="caution">
    <text evidence="8">The sequence shown here is derived from an EMBL/GenBank/DDBJ whole genome shotgun (WGS) entry which is preliminary data.</text>
</comment>
<dbReference type="Pfam" id="PF01061">
    <property type="entry name" value="ABC2_membrane"/>
    <property type="match status" value="1"/>
</dbReference>
<protein>
    <recommendedName>
        <fullName evidence="7">ABC-2 type transporter transmembrane domain-containing protein</fullName>
    </recommendedName>
</protein>
<feature type="domain" description="ABC-2 type transporter transmembrane" evidence="7">
    <location>
        <begin position="15"/>
        <end position="96"/>
    </location>
</feature>
<gene>
    <name evidence="8" type="ORF">RND81_14G217600</name>
</gene>
<name>A0AAW1GPT6_SAPOF</name>